<dbReference type="InterPro" id="IPR036286">
    <property type="entry name" value="LexA/Signal_pep-like_sf"/>
</dbReference>
<evidence type="ECO:0000259" key="1">
    <source>
        <dbReference type="Pfam" id="PF00717"/>
    </source>
</evidence>
<dbReference type="AlphaFoldDB" id="A0A1F6UM88"/>
<proteinExistence type="predicted"/>
<comment type="caution">
    <text evidence="2">The sequence shown here is derived from an EMBL/GenBank/DDBJ whole genome shotgun (WGS) entry which is preliminary data.</text>
</comment>
<dbReference type="Proteomes" id="UP000177950">
    <property type="component" value="Unassembled WGS sequence"/>
</dbReference>
<reference evidence="2 3" key="1">
    <citation type="journal article" date="2016" name="Nat. Commun.">
        <title>Thousands of microbial genomes shed light on interconnected biogeochemical processes in an aquifer system.</title>
        <authorList>
            <person name="Anantharaman K."/>
            <person name="Brown C.T."/>
            <person name="Hug L.A."/>
            <person name="Sharon I."/>
            <person name="Castelle C.J."/>
            <person name="Probst A.J."/>
            <person name="Thomas B.C."/>
            <person name="Singh A."/>
            <person name="Wilkins M.J."/>
            <person name="Karaoz U."/>
            <person name="Brodie E.L."/>
            <person name="Williams K.H."/>
            <person name="Hubbard S.S."/>
            <person name="Banfield J.F."/>
        </authorList>
    </citation>
    <scope>NUCLEOTIDE SEQUENCE [LARGE SCALE GENOMIC DNA]</scope>
</reference>
<dbReference type="Gene3D" id="2.10.109.10">
    <property type="entry name" value="Umud Fragment, subunit A"/>
    <property type="match status" value="1"/>
</dbReference>
<accession>A0A1F6UM88</accession>
<dbReference type="SUPFAM" id="SSF51306">
    <property type="entry name" value="LexA/Signal peptidase"/>
    <property type="match status" value="1"/>
</dbReference>
<dbReference type="InterPro" id="IPR050077">
    <property type="entry name" value="LexA_repressor"/>
</dbReference>
<gene>
    <name evidence="2" type="ORF">A2V58_07640</name>
</gene>
<protein>
    <recommendedName>
        <fullName evidence="1">Peptidase S24/S26A/S26B/S26C domain-containing protein</fullName>
    </recommendedName>
</protein>
<dbReference type="InterPro" id="IPR039418">
    <property type="entry name" value="LexA-like"/>
</dbReference>
<evidence type="ECO:0000313" key="2">
    <source>
        <dbReference type="EMBL" id="OGI58487.1"/>
    </source>
</evidence>
<dbReference type="CDD" id="cd06529">
    <property type="entry name" value="S24_LexA-like"/>
    <property type="match status" value="1"/>
</dbReference>
<feature type="domain" description="Peptidase S24/S26A/S26B/S26C" evidence="1">
    <location>
        <begin position="12"/>
        <end position="90"/>
    </location>
</feature>
<dbReference type="PANTHER" id="PTHR33516">
    <property type="entry name" value="LEXA REPRESSOR"/>
    <property type="match status" value="1"/>
</dbReference>
<evidence type="ECO:0000313" key="3">
    <source>
        <dbReference type="Proteomes" id="UP000177950"/>
    </source>
</evidence>
<dbReference type="EMBL" id="MFSV01000076">
    <property type="protein sequence ID" value="OGI58487.1"/>
    <property type="molecule type" value="Genomic_DNA"/>
</dbReference>
<name>A0A1F6UM88_9PROT</name>
<organism evidence="2 3">
    <name type="scientific">Candidatus Muproteobacteria bacterium RBG_19FT_COMBO_61_10</name>
    <dbReference type="NCBI Taxonomy" id="1817761"/>
    <lineage>
        <taxon>Bacteria</taxon>
        <taxon>Pseudomonadati</taxon>
        <taxon>Pseudomonadota</taxon>
        <taxon>Candidatus Muproteobacteria</taxon>
    </lineage>
</organism>
<dbReference type="Pfam" id="PF00717">
    <property type="entry name" value="Peptidase_S24"/>
    <property type="match status" value="1"/>
</dbReference>
<dbReference type="PANTHER" id="PTHR33516:SF2">
    <property type="entry name" value="LEXA REPRESSOR-RELATED"/>
    <property type="match status" value="1"/>
</dbReference>
<dbReference type="InterPro" id="IPR015927">
    <property type="entry name" value="Peptidase_S24_S26A/B/C"/>
</dbReference>
<sequence length="104" mass="11583">MSGGGCSELEPYALQVKGDSMSPEFWDGCIIIIDPGAQAVNGAYVVIDYDGDTIFRQFIVEGERRYLKALNEEYPVTELTGSFNVRGIVVQRAGRRRSQHKHCV</sequence>